<feature type="chain" id="PRO_5008842872" description="LPS-assembly lipoprotein LptE" evidence="8">
    <location>
        <begin position="24"/>
        <end position="201"/>
    </location>
</feature>
<proteinExistence type="inferred from homology"/>
<feature type="signal peptide" evidence="8">
    <location>
        <begin position="1"/>
        <end position="23"/>
    </location>
</feature>
<dbReference type="AlphaFoldDB" id="A0A0K1XG82"/>
<evidence type="ECO:0000256" key="8">
    <source>
        <dbReference type="SAM" id="SignalP"/>
    </source>
</evidence>
<dbReference type="STRING" id="1697053.AKN87_00225"/>
<keyword evidence="5 6" id="KW-0449">Lipoprotein</keyword>
<evidence type="ECO:0000256" key="2">
    <source>
        <dbReference type="ARBA" id="ARBA00023136"/>
    </source>
</evidence>
<feature type="region of interest" description="Disordered" evidence="7">
    <location>
        <begin position="168"/>
        <end position="201"/>
    </location>
</feature>
<reference evidence="10" key="2">
    <citation type="submission" date="2020-06" db="EMBL/GenBank/DDBJ databases">
        <authorList>
            <person name="Dong N."/>
        </authorList>
    </citation>
    <scope>NUCLEOTIDE SEQUENCE</scope>
    <source>
        <strain evidence="10">DF46-2-2</strain>
    </source>
</reference>
<keyword evidence="1 6" id="KW-0732">Signal</keyword>
<organism evidence="9 11">
    <name type="scientific">Thiopseudomonas alkaliphila</name>
    <dbReference type="NCBI Taxonomy" id="1697053"/>
    <lineage>
        <taxon>Bacteria</taxon>
        <taxon>Pseudomonadati</taxon>
        <taxon>Pseudomonadota</taxon>
        <taxon>Gammaproteobacteria</taxon>
        <taxon>Pseudomonadales</taxon>
        <taxon>Pseudomonadaceae</taxon>
        <taxon>Thiopseudomonas</taxon>
    </lineage>
</organism>
<comment type="function">
    <text evidence="6">Together with LptD, is involved in the assembly of lipopolysaccharide (LPS) at the surface of the outer membrane. Required for the proper assembly of LptD. Binds LPS and may serve as the LPS recognition site at the outer membrane.</text>
</comment>
<dbReference type="PROSITE" id="PS51257">
    <property type="entry name" value="PROKAR_LIPOPROTEIN"/>
    <property type="match status" value="1"/>
</dbReference>
<evidence type="ECO:0000313" key="9">
    <source>
        <dbReference type="EMBL" id="AKX60177.1"/>
    </source>
</evidence>
<keyword evidence="4 6" id="KW-0998">Cell outer membrane</keyword>
<evidence type="ECO:0000256" key="4">
    <source>
        <dbReference type="ARBA" id="ARBA00023237"/>
    </source>
</evidence>
<sequence length="201" mass="22330">MLKRTLALLSLSLLLTACGFHLRGTGAIQFALQEINVTARDAYGDLAQAVRKRLEANKVTVSSAAPYTLHISREQRSQRTASYTAGTRSAEITLTTQADFEILGRNNLLLLTEQVEVERTYSYDSNNLGGSNQEASMLRAEMQRELVEQVAMRLQMITPERLDQLQREAERKAAAAAEAEARAKQVRDELTAPQQSPIQIP</sequence>
<dbReference type="InterPro" id="IPR007485">
    <property type="entry name" value="LPS_assembly_LptE"/>
</dbReference>
<dbReference type="GO" id="GO:1990351">
    <property type="term" value="C:transporter complex"/>
    <property type="evidence" value="ECO:0007669"/>
    <property type="project" value="TreeGrafter"/>
</dbReference>
<name>A0A0K1XG82_9GAMM</name>
<evidence type="ECO:0000256" key="6">
    <source>
        <dbReference type="HAMAP-Rule" id="MF_01186"/>
    </source>
</evidence>
<keyword evidence="11" id="KW-1185">Reference proteome</keyword>
<keyword evidence="3 6" id="KW-0564">Palmitate</keyword>
<dbReference type="Proteomes" id="UP001173465">
    <property type="component" value="Unassembled WGS sequence"/>
</dbReference>
<dbReference type="Pfam" id="PF04390">
    <property type="entry name" value="LptE"/>
    <property type="match status" value="1"/>
</dbReference>
<reference evidence="10" key="3">
    <citation type="journal article" date="2022" name="Sci. Total Environ.">
        <title>Prevalence, transmission, and molecular epidemiology of tet(X)-positive bacteria among humans, animals, and environmental niches in China: An epidemiological, and genomic-based study.</title>
        <authorList>
            <person name="Dong N."/>
            <person name="Zeng Y."/>
            <person name="Cai C."/>
            <person name="Sun C."/>
            <person name="Lu J."/>
            <person name="Liu C."/>
            <person name="Zhou H."/>
            <person name="Sun Q."/>
            <person name="Shu L."/>
            <person name="Wang H."/>
            <person name="Wang Y."/>
            <person name="Wang S."/>
            <person name="Wu C."/>
            <person name="Chan E.W."/>
            <person name="Chen G."/>
            <person name="Shen Z."/>
            <person name="Chen S."/>
            <person name="Zhang R."/>
        </authorList>
    </citation>
    <scope>NUCLEOTIDE SEQUENCE</scope>
    <source>
        <strain evidence="10">DF46-2-2</strain>
    </source>
</reference>
<feature type="compositionally biased region" description="Polar residues" evidence="7">
    <location>
        <begin position="192"/>
        <end position="201"/>
    </location>
</feature>
<evidence type="ECO:0000256" key="7">
    <source>
        <dbReference type="SAM" id="MobiDB-lite"/>
    </source>
</evidence>
<dbReference type="PANTHER" id="PTHR38098">
    <property type="entry name" value="LPS-ASSEMBLY LIPOPROTEIN LPTE"/>
    <property type="match status" value="1"/>
</dbReference>
<dbReference type="HAMAP" id="MF_01186">
    <property type="entry name" value="LPS_assembly_LptE"/>
    <property type="match status" value="1"/>
</dbReference>
<dbReference type="GO" id="GO:0001530">
    <property type="term" value="F:lipopolysaccharide binding"/>
    <property type="evidence" value="ECO:0007669"/>
    <property type="project" value="TreeGrafter"/>
</dbReference>
<dbReference type="RefSeq" id="WP_053101479.1">
    <property type="nucleotide sequence ID" value="NZ_CP012364.1"/>
</dbReference>
<evidence type="ECO:0000313" key="11">
    <source>
        <dbReference type="Proteomes" id="UP000063953"/>
    </source>
</evidence>
<protein>
    <recommendedName>
        <fullName evidence="6">LPS-assembly lipoprotein LptE</fullName>
    </recommendedName>
</protein>
<dbReference type="EMBL" id="JACANB010000004">
    <property type="protein sequence ID" value="MDM1696444.1"/>
    <property type="molecule type" value="Genomic_DNA"/>
</dbReference>
<evidence type="ECO:0000256" key="1">
    <source>
        <dbReference type="ARBA" id="ARBA00022729"/>
    </source>
</evidence>
<comment type="similarity">
    <text evidence="6">Belongs to the LptE lipoprotein family.</text>
</comment>
<gene>
    <name evidence="6" type="primary">lptE</name>
    <name evidence="9" type="ORF">AKN88_09740</name>
    <name evidence="10" type="ORF">HX099_07180</name>
</gene>
<dbReference type="Gene3D" id="3.30.160.150">
    <property type="entry name" value="Lipoprotein like domain"/>
    <property type="match status" value="1"/>
</dbReference>
<evidence type="ECO:0000313" key="10">
    <source>
        <dbReference type="EMBL" id="MDM1696444.1"/>
    </source>
</evidence>
<dbReference type="EMBL" id="CP012365">
    <property type="protein sequence ID" value="AKX60177.1"/>
    <property type="molecule type" value="Genomic_DNA"/>
</dbReference>
<comment type="subunit">
    <text evidence="6">Component of the lipopolysaccharide transport and assembly complex. Interacts with LptD.</text>
</comment>
<keyword evidence="2 6" id="KW-0472">Membrane</keyword>
<dbReference type="Proteomes" id="UP000063953">
    <property type="component" value="Chromosome"/>
</dbReference>
<dbReference type="GO" id="GO:0015920">
    <property type="term" value="P:lipopolysaccharide transport"/>
    <property type="evidence" value="ECO:0007669"/>
    <property type="project" value="TreeGrafter"/>
</dbReference>
<reference evidence="9 11" key="1">
    <citation type="journal article" date="2015" name="Genome Announc.">
        <title>Genome Sequences of Oblitimonas alkaliphila gen. nov. sp. nov. (Proposed), a Novel Bacterium of the Pseudomonadaceae Family.</title>
        <authorList>
            <person name="Lauer A.C."/>
            <person name="Nicholson A.C."/>
            <person name="Humrighouse B.W."/>
            <person name="Emery B."/>
            <person name="Drobish A."/>
            <person name="Juieng P."/>
            <person name="Loparev V."/>
            <person name="McQuiston J.R."/>
        </authorList>
    </citation>
    <scope>NUCLEOTIDE SEQUENCE [LARGE SCALE GENOMIC DNA]</scope>
    <source>
        <strain evidence="9 11">E5571</strain>
    </source>
</reference>
<feature type="compositionally biased region" description="Basic and acidic residues" evidence="7">
    <location>
        <begin position="168"/>
        <end position="190"/>
    </location>
</feature>
<dbReference type="GO" id="GO:0043165">
    <property type="term" value="P:Gram-negative-bacterium-type cell outer membrane assembly"/>
    <property type="evidence" value="ECO:0007669"/>
    <property type="project" value="UniProtKB-UniRule"/>
</dbReference>
<evidence type="ECO:0000256" key="5">
    <source>
        <dbReference type="ARBA" id="ARBA00023288"/>
    </source>
</evidence>
<evidence type="ECO:0000256" key="3">
    <source>
        <dbReference type="ARBA" id="ARBA00023139"/>
    </source>
</evidence>
<dbReference type="GO" id="GO:0009279">
    <property type="term" value="C:cell outer membrane"/>
    <property type="evidence" value="ECO:0007669"/>
    <property type="project" value="UniProtKB-SubCell"/>
</dbReference>
<dbReference type="PANTHER" id="PTHR38098:SF1">
    <property type="entry name" value="LPS-ASSEMBLY LIPOPROTEIN LPTE"/>
    <property type="match status" value="1"/>
</dbReference>
<comment type="subcellular location">
    <subcellularLocation>
        <location evidence="6">Cell outer membrane</location>
        <topology evidence="6">Lipid-anchor</topology>
    </subcellularLocation>
</comment>
<accession>A0A0K1XG82</accession>